<accession>A0A164KRD9</accession>
<dbReference type="Proteomes" id="UP000076512">
    <property type="component" value="Unassembled WGS sequence"/>
</dbReference>
<evidence type="ECO:0000313" key="1">
    <source>
        <dbReference type="EMBL" id="KZM71652.1"/>
    </source>
</evidence>
<sequence>MWRRIGVDPSTLSPRIAGFDRVDGFKRCGGVDALRTYAIDVWSQLHTIDDFRRKETGTEFIPITIADRDGFRYRPRSDHSGDQCNLIFPAVRGSYSVDVLRLDPRARTSPAERVVEVAEIVVPMLPD</sequence>
<comment type="caution">
    <text evidence="1">The sequence shown here is derived from an EMBL/GenBank/DDBJ whole genome shotgun (WGS) entry which is preliminary data.</text>
</comment>
<organism evidence="1 2">
    <name type="scientific">Nocardia terpenica</name>
    <dbReference type="NCBI Taxonomy" id="455432"/>
    <lineage>
        <taxon>Bacteria</taxon>
        <taxon>Bacillati</taxon>
        <taxon>Actinomycetota</taxon>
        <taxon>Actinomycetes</taxon>
        <taxon>Mycobacteriales</taxon>
        <taxon>Nocardiaceae</taxon>
        <taxon>Nocardia</taxon>
    </lineage>
</organism>
<name>A0A164KRD9_9NOCA</name>
<dbReference type="EMBL" id="LWGR01000012">
    <property type="protein sequence ID" value="KZM71652.1"/>
    <property type="molecule type" value="Genomic_DNA"/>
</dbReference>
<gene>
    <name evidence="1" type="ORF">AWN90_02705</name>
</gene>
<keyword evidence="2" id="KW-1185">Reference proteome</keyword>
<dbReference type="AlphaFoldDB" id="A0A164KRD9"/>
<protein>
    <submittedName>
        <fullName evidence="1">Uncharacterized protein</fullName>
    </submittedName>
</protein>
<proteinExistence type="predicted"/>
<evidence type="ECO:0000313" key="2">
    <source>
        <dbReference type="Proteomes" id="UP000076512"/>
    </source>
</evidence>
<reference evidence="1 2" key="1">
    <citation type="submission" date="2016-04" db="EMBL/GenBank/DDBJ databases">
        <authorList>
            <person name="Evans L.H."/>
            <person name="Alamgir A."/>
            <person name="Owens N."/>
            <person name="Weber N.D."/>
            <person name="Virtaneva K."/>
            <person name="Barbian K."/>
            <person name="Babar A."/>
            <person name="Rosenke K."/>
        </authorList>
    </citation>
    <scope>NUCLEOTIDE SEQUENCE [LARGE SCALE GENOMIC DNA]</scope>
    <source>
        <strain evidence="1 2">IFM 0406</strain>
    </source>
</reference>